<feature type="transmembrane region" description="Helical" evidence="1">
    <location>
        <begin position="153"/>
        <end position="173"/>
    </location>
</feature>
<dbReference type="SUPFAM" id="SSF55874">
    <property type="entry name" value="ATPase domain of HSP90 chaperone/DNA topoisomerase II/histidine kinase"/>
    <property type="match status" value="1"/>
</dbReference>
<name>A0A9D2BZQ6_9FIRM</name>
<feature type="domain" description="Sensor histidine kinase NatK-like C-terminal" evidence="2">
    <location>
        <begin position="323"/>
        <end position="418"/>
    </location>
</feature>
<protein>
    <submittedName>
        <fullName evidence="3">GHKL domain-containing protein</fullName>
    </submittedName>
</protein>
<accession>A0A9D2BZQ6</accession>
<feature type="transmembrane region" description="Helical" evidence="1">
    <location>
        <begin position="114"/>
        <end position="133"/>
    </location>
</feature>
<dbReference type="Pfam" id="PF14501">
    <property type="entry name" value="HATPase_c_5"/>
    <property type="match status" value="1"/>
</dbReference>
<organism evidence="3 4">
    <name type="scientific">Candidatus Flavonifractor merdigallinarum</name>
    <dbReference type="NCBI Taxonomy" id="2838589"/>
    <lineage>
        <taxon>Bacteria</taxon>
        <taxon>Bacillati</taxon>
        <taxon>Bacillota</taxon>
        <taxon>Clostridia</taxon>
        <taxon>Eubacteriales</taxon>
        <taxon>Oscillospiraceae</taxon>
        <taxon>Flavonifractor</taxon>
    </lineage>
</organism>
<keyword evidence="1" id="KW-1133">Transmembrane helix</keyword>
<dbReference type="EMBL" id="DXDX01000171">
    <property type="protein sequence ID" value="HIY22098.1"/>
    <property type="molecule type" value="Genomic_DNA"/>
</dbReference>
<feature type="transmembrane region" description="Helical" evidence="1">
    <location>
        <begin position="185"/>
        <end position="204"/>
    </location>
</feature>
<comment type="caution">
    <text evidence="3">The sequence shown here is derived from an EMBL/GenBank/DDBJ whole genome shotgun (WGS) entry which is preliminary data.</text>
</comment>
<evidence type="ECO:0000259" key="2">
    <source>
        <dbReference type="Pfam" id="PF14501"/>
    </source>
</evidence>
<dbReference type="PANTHER" id="PTHR40448:SF1">
    <property type="entry name" value="TWO-COMPONENT SENSOR HISTIDINE KINASE"/>
    <property type="match status" value="1"/>
</dbReference>
<reference evidence="3" key="2">
    <citation type="submission" date="2021-04" db="EMBL/GenBank/DDBJ databases">
        <authorList>
            <person name="Gilroy R."/>
        </authorList>
    </citation>
    <scope>NUCLEOTIDE SEQUENCE</scope>
    <source>
        <strain evidence="3">ChiBcec16_6824</strain>
    </source>
</reference>
<keyword evidence="1" id="KW-0812">Transmembrane</keyword>
<sequence>MVMLFVMLYMTVLGMSMVLLFVERRVSRRQTTVVFCGSLVLVLALVIGVYCRLGIETLVYLYSLVAHVPALLLCLYLSRHRGWRLLFQLLSSILFCALIQHAAGLVYYLSGNRFWVLAAAYALLTPLVLWFLLRVLRPLFRQVLLELQHGWWLICLVMAGYYIIVIYLIPGYVGFNFSSTVLKPAVSLLMVGFYSLLMILFSSLQKESQARYHSQLSALRLSALQSRIEAVKAAEESIRVERHDLRHRLQTLTTLIIRGDQETALQFLDAAQRRLDEHKPVRWCQPPVLDAMFSSYFDQARHQNIQVDAHIALSGALPVDEGDFAVVIANILENAIHACLKLPQPHRVIRCKIIGAPSLMLEVANPCNEPISFDQSGRPISRKKGHGIGIQSIRAFCQNYGAVCEFRLSDGWFSVQLIV</sequence>
<feature type="transmembrane region" description="Helical" evidence="1">
    <location>
        <begin position="85"/>
        <end position="108"/>
    </location>
</feature>
<dbReference type="InterPro" id="IPR032834">
    <property type="entry name" value="NatK-like_C"/>
</dbReference>
<dbReference type="Gene3D" id="3.30.565.10">
    <property type="entry name" value="Histidine kinase-like ATPase, C-terminal domain"/>
    <property type="match status" value="1"/>
</dbReference>
<dbReference type="InterPro" id="IPR036890">
    <property type="entry name" value="HATPase_C_sf"/>
</dbReference>
<feature type="transmembrane region" description="Helical" evidence="1">
    <location>
        <begin position="34"/>
        <end position="53"/>
    </location>
</feature>
<dbReference type="AlphaFoldDB" id="A0A9D2BZQ6"/>
<proteinExistence type="predicted"/>
<gene>
    <name evidence="3" type="ORF">H9841_09385</name>
</gene>
<reference evidence="3" key="1">
    <citation type="journal article" date="2021" name="PeerJ">
        <title>Extensive microbial diversity within the chicken gut microbiome revealed by metagenomics and culture.</title>
        <authorList>
            <person name="Gilroy R."/>
            <person name="Ravi A."/>
            <person name="Getino M."/>
            <person name="Pursley I."/>
            <person name="Horton D.L."/>
            <person name="Alikhan N.F."/>
            <person name="Baker D."/>
            <person name="Gharbi K."/>
            <person name="Hall N."/>
            <person name="Watson M."/>
            <person name="Adriaenssens E.M."/>
            <person name="Foster-Nyarko E."/>
            <person name="Jarju S."/>
            <person name="Secka A."/>
            <person name="Antonio M."/>
            <person name="Oren A."/>
            <person name="Chaudhuri R.R."/>
            <person name="La Ragione R."/>
            <person name="Hildebrand F."/>
            <person name="Pallen M.J."/>
        </authorList>
    </citation>
    <scope>NUCLEOTIDE SEQUENCE</scope>
    <source>
        <strain evidence="3">ChiBcec16_6824</strain>
    </source>
</reference>
<dbReference type="PANTHER" id="PTHR40448">
    <property type="entry name" value="TWO-COMPONENT SENSOR HISTIDINE KINASE"/>
    <property type="match status" value="1"/>
</dbReference>
<evidence type="ECO:0000313" key="3">
    <source>
        <dbReference type="EMBL" id="HIY22098.1"/>
    </source>
</evidence>
<feature type="transmembrane region" description="Helical" evidence="1">
    <location>
        <begin position="6"/>
        <end position="22"/>
    </location>
</feature>
<keyword evidence="1" id="KW-0472">Membrane</keyword>
<evidence type="ECO:0000256" key="1">
    <source>
        <dbReference type="SAM" id="Phobius"/>
    </source>
</evidence>
<feature type="transmembrane region" description="Helical" evidence="1">
    <location>
        <begin position="59"/>
        <end position="78"/>
    </location>
</feature>
<dbReference type="CDD" id="cd16935">
    <property type="entry name" value="HATPase_AgrC-ComD-like"/>
    <property type="match status" value="1"/>
</dbReference>
<dbReference type="GO" id="GO:0042802">
    <property type="term" value="F:identical protein binding"/>
    <property type="evidence" value="ECO:0007669"/>
    <property type="project" value="TreeGrafter"/>
</dbReference>
<evidence type="ECO:0000313" key="4">
    <source>
        <dbReference type="Proteomes" id="UP000823868"/>
    </source>
</evidence>
<dbReference type="Proteomes" id="UP000823868">
    <property type="component" value="Unassembled WGS sequence"/>
</dbReference>